<protein>
    <submittedName>
        <fullName evidence="1">Uncharacterized protein</fullName>
    </submittedName>
</protein>
<gene>
    <name evidence="1" type="ORF">KP12_354</name>
</gene>
<proteinExistence type="predicted"/>
<accession>A0A9E7CJ43</accession>
<name>A0A9E7CJ43_9CAUD</name>
<evidence type="ECO:0000313" key="1">
    <source>
        <dbReference type="EMBL" id="UNI73760.1"/>
    </source>
</evidence>
<sequence length="104" mass="10800">MVGSDIIAQLSTGNSRIAPASQIVLNNNIIWSDAWSAAPDLSALATLSGNIWAKPQYALLPPSPPSTRRGAINLGVPANAKGVGKSNLLLDINGRSGNNIGWLQ</sequence>
<organism evidence="1">
    <name type="scientific">Klebsiella phage KP12</name>
    <dbReference type="NCBI Taxonomy" id="2923374"/>
    <lineage>
        <taxon>Viruses</taxon>
        <taxon>Duplodnaviria</taxon>
        <taxon>Heunggongvirae</taxon>
        <taxon>Uroviricota</taxon>
        <taxon>Caudoviricetes</taxon>
        <taxon>Vequintavirinae</taxon>
    </lineage>
</organism>
<dbReference type="EMBL" id="OM835954">
    <property type="protein sequence ID" value="UNI73760.1"/>
    <property type="molecule type" value="Genomic_DNA"/>
</dbReference>
<reference evidence="1" key="1">
    <citation type="submission" date="2022-02" db="EMBL/GenBank/DDBJ databases">
        <authorList>
            <person name="Kim D."/>
            <person name="Kim Y."/>
            <person name="Lee S.-M."/>
            <person name="Kim H."/>
            <person name="Nong L.K."/>
        </authorList>
    </citation>
    <scope>NUCLEOTIDE SEQUENCE</scope>
</reference>